<gene>
    <name evidence="1" type="ORF">Lupro_05545</name>
</gene>
<reference evidence="2" key="1">
    <citation type="submission" date="2015-12" db="EMBL/GenBank/DDBJ databases">
        <title>Complete genome sequence of Lutibacter profundus strain LP1.</title>
        <authorList>
            <person name="Wissuwa J."/>
            <person name="Le Moine Bauer S."/>
            <person name="Stokke R."/>
            <person name="Dahle H."/>
            <person name="Steen I.H."/>
        </authorList>
    </citation>
    <scope>NUCLEOTIDE SEQUENCE [LARGE SCALE GENOMIC DNA]</scope>
    <source>
        <strain evidence="2">LP1</strain>
    </source>
</reference>
<dbReference type="KEGG" id="lut:Lupro_05545"/>
<dbReference type="InterPro" id="IPR008969">
    <property type="entry name" value="CarboxyPept-like_regulatory"/>
</dbReference>
<protein>
    <recommendedName>
        <fullName evidence="3">Outer membrane protein beta-barrel domain-containing protein</fullName>
    </recommendedName>
</protein>
<dbReference type="SUPFAM" id="SSF49464">
    <property type="entry name" value="Carboxypeptidase regulatory domain-like"/>
    <property type="match status" value="1"/>
</dbReference>
<dbReference type="Gene3D" id="2.60.40.1120">
    <property type="entry name" value="Carboxypeptidase-like, regulatory domain"/>
    <property type="match status" value="1"/>
</dbReference>
<keyword evidence="2" id="KW-1185">Reference proteome</keyword>
<accession>A0A120IE69</accession>
<dbReference type="EMBL" id="CP013355">
    <property type="protein sequence ID" value="AMC10737.1"/>
    <property type="molecule type" value="Genomic_DNA"/>
</dbReference>
<organism evidence="1 2">
    <name type="scientific">Lutibacter profundi</name>
    <dbReference type="NCBI Taxonomy" id="1622118"/>
    <lineage>
        <taxon>Bacteria</taxon>
        <taxon>Pseudomonadati</taxon>
        <taxon>Bacteroidota</taxon>
        <taxon>Flavobacteriia</taxon>
        <taxon>Flavobacteriales</taxon>
        <taxon>Flavobacteriaceae</taxon>
        <taxon>Lutibacter</taxon>
    </lineage>
</organism>
<dbReference type="PATRIC" id="fig|1622118.3.peg.1155"/>
<proteinExistence type="predicted"/>
<evidence type="ECO:0000313" key="2">
    <source>
        <dbReference type="Proteomes" id="UP000059672"/>
    </source>
</evidence>
<evidence type="ECO:0008006" key="3">
    <source>
        <dbReference type="Google" id="ProtNLM"/>
    </source>
</evidence>
<name>A0A120IE69_9FLAO</name>
<dbReference type="OrthoDB" id="603275at2"/>
<evidence type="ECO:0000313" key="1">
    <source>
        <dbReference type="EMBL" id="AMC10737.1"/>
    </source>
</evidence>
<dbReference type="Pfam" id="PF13715">
    <property type="entry name" value="CarbopepD_reg_2"/>
    <property type="match status" value="1"/>
</dbReference>
<dbReference type="SUPFAM" id="SSF56935">
    <property type="entry name" value="Porins"/>
    <property type="match status" value="1"/>
</dbReference>
<dbReference type="Proteomes" id="UP000059672">
    <property type="component" value="Chromosome"/>
</dbReference>
<dbReference type="RefSeq" id="WP_068207081.1">
    <property type="nucleotide sequence ID" value="NZ_CP013355.1"/>
</dbReference>
<sequence>MIKINNIFQILFFVFTLKFYGQTIITGKILNGEGSILSSVNIIIQDSIKKKIYKYTFSDKKGYYSIITNKGKFNLTFSSLGFESKTVIVEIDGMQKEIKIDVILKEKSFELDEVIIQAELPMSIKKDTVIFKTKYYEKGNEQTIEDLLKTIPGLNINAEGTIKIGNQEIEKLMIDGDDLFEKGYKILSKNMPAYPIEEVEVLKNYSNNRLLKGVEESNKVALNLKLNEKSKRIWFGNIKIGSDFNNRYELLGNLMNFGKKNKFYFLTNLNNIGNDATGDIDNLVRPFRFNEPASIGDNQQVRNLIDLSETSLNFKKSRTNFNNAELLSLNVIFNPTKKLKIKTLGFLNWDEQYFFRNSVNNVTANGTNFSNTEDSKLRNKKTIGFGKIDFTYNISKTKMLESTTKFNSGNTNEQSNLVFNGTSTIENLQSDNTLFDQKITYSNKFKDKKVFLLTGRFINEKTPQNYSINQFFYQDLFPSSTNANNVQQQSENQMQFAGFEAHLLDRKINGDLLELQFGNEFRKDKLNTIFTLFENFTILETPNDFKNNTEHQTNDLYLKTKYRYKIKDFAITGKLGFHQLFNKLEFNAFSENQNPFFVNPSIGLDWKINGNNKIISSYSYNTTNAKILDVYNDFVLTGFRSFSKGIGTFSQLNASTLLFNYQLGNWSDRFFANTFVFYNKNFDFFSSNTLINQNFTQSERIVIKDQELLSVSSKFDYYFKKISSNLKLDVGFSKSNYKNIVNNSELREVTSNNYNYGLELRSGFKGIFNYHIGTKWNTNKIETSTINNSFTDNVSFLDLSFVFNDKYNMQFQSEHYFFGNLDKENNTYYFLDFDVRYTIKKNKLAIALTGKNLFNTQTFRTFSISDIGTSTTEFRLLERFLLLKLEYRF</sequence>
<reference evidence="1 2" key="2">
    <citation type="journal article" date="2016" name="Int. J. Syst. Evol. Microbiol.">
        <title>Lutibacter profundi sp. nov., isolated from a deep-sea hydrothermal system on the Arctic Mid-Ocean Ridge and emended description of the genus Lutibacter.</title>
        <authorList>
            <person name="Le Moine Bauer S."/>
            <person name="Roalkvam I."/>
            <person name="Steen I.H."/>
            <person name="Dahle H."/>
        </authorList>
    </citation>
    <scope>NUCLEOTIDE SEQUENCE [LARGE SCALE GENOMIC DNA]</scope>
    <source>
        <strain evidence="1 2">LP1</strain>
    </source>
</reference>
<dbReference type="STRING" id="1622118.Lupro_05545"/>
<dbReference type="AlphaFoldDB" id="A0A120IE69"/>